<sequence>MIFFEKEATIIINCADRGSAGIGQDFSIMENREKLKDKKRIVVKVGTSSLIHPKTGQLNLFRLEKLVRVLTDIHNSGKDVILVSSGAIGVGFKALGLKERPESLPMKQACSAVGQGQLMMIYQKLFAEYNQGSAQILITKETMLNDMRRFNARNTFNQLLSLGIIPIVNENDTVSTEEIEFGDNDTLSAVVTAVVEGDLLILLTDIDGLYTDDPHRNKRAKLISEVPVITEEIENMAKGAVTKVGTGGMATKIAAANIVTDCGADMVIANSRDLNDLNRIIGGREIGTLFLAHKREHFNFRKYLTECPYLNS</sequence>
<dbReference type="InterPro" id="IPR001048">
    <property type="entry name" value="Asp/Glu/Uridylate_kinase"/>
</dbReference>
<keyword evidence="5 8" id="KW-0547">Nucleotide-binding</keyword>
<comment type="pathway">
    <text evidence="8">Amino-acid biosynthesis; L-proline biosynthesis; L-glutamate 5-semialdehyde from L-glutamate: step 1/2.</text>
</comment>
<dbReference type="FunFam" id="3.40.1160.10:FF:000018">
    <property type="entry name" value="Glutamate 5-kinase"/>
    <property type="match status" value="1"/>
</dbReference>
<feature type="binding site" evidence="8">
    <location>
        <begin position="246"/>
        <end position="252"/>
    </location>
    <ligand>
        <name>ATP</name>
        <dbReference type="ChEBI" id="CHEBI:30616"/>
    </ligand>
</feature>
<dbReference type="STRING" id="411490.ANACAC_01677"/>
<feature type="binding site" evidence="8">
    <location>
        <position position="184"/>
    </location>
    <ligand>
        <name>substrate</name>
    </ligand>
</feature>
<keyword evidence="7 8" id="KW-0067">ATP-binding</keyword>
<feature type="binding site" evidence="8">
    <location>
        <begin position="204"/>
        <end position="205"/>
    </location>
    <ligand>
        <name>ATP</name>
        <dbReference type="ChEBI" id="CHEBI:30616"/>
    </ligand>
</feature>
<evidence type="ECO:0000259" key="9">
    <source>
        <dbReference type="Pfam" id="PF00696"/>
    </source>
</evidence>
<dbReference type="GO" id="GO:0004349">
    <property type="term" value="F:glutamate 5-kinase activity"/>
    <property type="evidence" value="ECO:0007669"/>
    <property type="project" value="UniProtKB-UniRule"/>
</dbReference>
<dbReference type="PANTHER" id="PTHR43654:SF1">
    <property type="entry name" value="ISOPENTENYL PHOSPHATE KINASE"/>
    <property type="match status" value="1"/>
</dbReference>
<dbReference type="Proteomes" id="UP000004935">
    <property type="component" value="Unassembled WGS sequence"/>
</dbReference>
<dbReference type="InterPro" id="IPR019797">
    <property type="entry name" value="Glutamate_5-kinase_CS"/>
</dbReference>
<proteinExistence type="inferred from homology"/>
<dbReference type="Gene3D" id="3.40.1160.10">
    <property type="entry name" value="Acetylglutamate kinase-like"/>
    <property type="match status" value="1"/>
</dbReference>
<feature type="domain" description="Aspartate/glutamate/uridylate kinase" evidence="9">
    <location>
        <begin position="39"/>
        <end position="270"/>
    </location>
</feature>
<dbReference type="InterPro" id="IPR011529">
    <property type="entry name" value="Glu_5kinase"/>
</dbReference>
<keyword evidence="3 8" id="KW-0641">Proline biosynthesis</keyword>
<feature type="binding site" evidence="8">
    <location>
        <position position="85"/>
    </location>
    <ligand>
        <name>substrate</name>
    </ligand>
</feature>
<evidence type="ECO:0000256" key="5">
    <source>
        <dbReference type="ARBA" id="ARBA00022741"/>
    </source>
</evidence>
<evidence type="ECO:0000256" key="7">
    <source>
        <dbReference type="ARBA" id="ARBA00022840"/>
    </source>
</evidence>
<dbReference type="PIRSF" id="PIRSF000729">
    <property type="entry name" value="GK"/>
    <property type="match status" value="1"/>
</dbReference>
<feature type="binding site" evidence="8">
    <location>
        <position position="172"/>
    </location>
    <ligand>
        <name>substrate</name>
    </ligand>
</feature>
<comment type="subcellular location">
    <subcellularLocation>
        <location evidence="8">Cytoplasm</location>
    </subcellularLocation>
</comment>
<dbReference type="InterPro" id="IPR041739">
    <property type="entry name" value="G5K_ProB"/>
</dbReference>
<dbReference type="PROSITE" id="PS00902">
    <property type="entry name" value="GLUTAMATE_5_KINASE"/>
    <property type="match status" value="1"/>
</dbReference>
<name>B0MDN4_ANACD</name>
<dbReference type="GO" id="GO:0055129">
    <property type="term" value="P:L-proline biosynthetic process"/>
    <property type="evidence" value="ECO:0007669"/>
    <property type="project" value="UniProtKB-UniRule"/>
</dbReference>
<keyword evidence="4 8" id="KW-0808">Transferase</keyword>
<dbReference type="Pfam" id="PF00696">
    <property type="entry name" value="AA_kinase"/>
    <property type="match status" value="1"/>
</dbReference>
<accession>B0MDN4</accession>
<comment type="catalytic activity">
    <reaction evidence="8">
        <text>L-glutamate + ATP = L-glutamyl 5-phosphate + ADP</text>
        <dbReference type="Rhea" id="RHEA:14877"/>
        <dbReference type="ChEBI" id="CHEBI:29985"/>
        <dbReference type="ChEBI" id="CHEBI:30616"/>
        <dbReference type="ChEBI" id="CHEBI:58274"/>
        <dbReference type="ChEBI" id="CHEBI:456216"/>
        <dbReference type="EC" id="2.7.2.11"/>
    </reaction>
</comment>
<evidence type="ECO:0000313" key="11">
    <source>
        <dbReference type="Proteomes" id="UP000004935"/>
    </source>
</evidence>
<comment type="caution">
    <text evidence="10">The sequence shown here is derived from an EMBL/GenBank/DDBJ whole genome shotgun (WGS) entry which is preliminary data.</text>
</comment>
<dbReference type="SUPFAM" id="SSF53633">
    <property type="entry name" value="Carbamate kinase-like"/>
    <property type="match status" value="1"/>
</dbReference>
<evidence type="ECO:0000313" key="10">
    <source>
        <dbReference type="EMBL" id="EDR98054.1"/>
    </source>
</evidence>
<dbReference type="GO" id="GO:0005829">
    <property type="term" value="C:cytosol"/>
    <property type="evidence" value="ECO:0007669"/>
    <property type="project" value="TreeGrafter"/>
</dbReference>
<feature type="binding site" evidence="8">
    <location>
        <position position="44"/>
    </location>
    <ligand>
        <name>ATP</name>
        <dbReference type="ChEBI" id="CHEBI:30616"/>
    </ligand>
</feature>
<dbReference type="AlphaFoldDB" id="B0MDN4"/>
<evidence type="ECO:0000256" key="2">
    <source>
        <dbReference type="ARBA" id="ARBA00022605"/>
    </source>
</evidence>
<keyword evidence="2 8" id="KW-0028">Amino-acid biosynthesis</keyword>
<dbReference type="EC" id="2.7.2.11" evidence="8"/>
<gene>
    <name evidence="8 10" type="primary">proB</name>
    <name evidence="10" type="ORF">ANACAC_01677</name>
</gene>
<evidence type="ECO:0000256" key="4">
    <source>
        <dbReference type="ARBA" id="ARBA00022679"/>
    </source>
</evidence>
<keyword evidence="6 8" id="KW-0418">Kinase</keyword>
<evidence type="ECO:0000256" key="6">
    <source>
        <dbReference type="ARBA" id="ARBA00022777"/>
    </source>
</evidence>
<organism evidence="10 11">
    <name type="scientific">Anaerostipes caccae (strain DSM 14662 / CCUG 47493 / JCM 13470 / NCIMB 13811 / L1-92)</name>
    <dbReference type="NCBI Taxonomy" id="411490"/>
    <lineage>
        <taxon>Bacteria</taxon>
        <taxon>Bacillati</taxon>
        <taxon>Bacillota</taxon>
        <taxon>Clostridia</taxon>
        <taxon>Lachnospirales</taxon>
        <taxon>Lachnospiraceae</taxon>
        <taxon>Anaerostipes</taxon>
    </lineage>
</organism>
<dbReference type="HOGENOM" id="CLU_025400_0_2_9"/>
<dbReference type="InterPro" id="IPR001057">
    <property type="entry name" value="Glu/AcGlu_kinase"/>
</dbReference>
<dbReference type="eggNOG" id="COG0263">
    <property type="taxonomic scope" value="Bacteria"/>
</dbReference>
<comment type="function">
    <text evidence="8">Catalyzes the transfer of a phosphate group to glutamate to form L-glutamate 5-phosphate.</text>
</comment>
<dbReference type="CDD" id="cd04242">
    <property type="entry name" value="AAK_G5K_ProB"/>
    <property type="match status" value="1"/>
</dbReference>
<dbReference type="PANTHER" id="PTHR43654">
    <property type="entry name" value="GLUTAMATE 5-KINASE"/>
    <property type="match status" value="1"/>
</dbReference>
<dbReference type="NCBIfam" id="TIGR01027">
    <property type="entry name" value="proB"/>
    <property type="match status" value="1"/>
</dbReference>
<evidence type="ECO:0000256" key="8">
    <source>
        <dbReference type="HAMAP-Rule" id="MF_00456"/>
    </source>
</evidence>
<keyword evidence="11" id="KW-1185">Reference proteome</keyword>
<dbReference type="InterPro" id="IPR036393">
    <property type="entry name" value="AceGlu_kinase-like_sf"/>
</dbReference>
<dbReference type="HAMAP" id="MF_00456">
    <property type="entry name" value="ProB"/>
    <property type="match status" value="1"/>
</dbReference>
<dbReference type="PRINTS" id="PR00474">
    <property type="entry name" value="GLU5KINASE"/>
</dbReference>
<evidence type="ECO:0000256" key="1">
    <source>
        <dbReference type="ARBA" id="ARBA00022490"/>
    </source>
</evidence>
<dbReference type="UniPathway" id="UPA00098">
    <property type="reaction ID" value="UER00359"/>
</dbReference>
<reference evidence="10" key="2">
    <citation type="submission" date="2013-11" db="EMBL/GenBank/DDBJ databases">
        <title>Draft genome sequence of Anaerostipes caccae (DSM 14662).</title>
        <authorList>
            <person name="Sudarsanam P."/>
            <person name="Ley R."/>
            <person name="Guruge J."/>
            <person name="Turnbaugh P.J."/>
            <person name="Mahowald M."/>
            <person name="Liep D."/>
            <person name="Gordon J."/>
        </authorList>
    </citation>
    <scope>NUCLEOTIDE SEQUENCE</scope>
    <source>
        <strain evidence="10">DSM 14662</strain>
    </source>
</reference>
<dbReference type="GO" id="GO:0005524">
    <property type="term" value="F:ATP binding"/>
    <property type="evidence" value="ECO:0007669"/>
    <property type="project" value="UniProtKB-KW"/>
</dbReference>
<dbReference type="EMBL" id="ABAX03000012">
    <property type="protein sequence ID" value="EDR98054.1"/>
    <property type="molecule type" value="Genomic_DNA"/>
</dbReference>
<protein>
    <recommendedName>
        <fullName evidence="8">Glutamate 5-kinase</fullName>
        <ecNumber evidence="8">2.7.2.11</ecNumber>
    </recommendedName>
    <alternativeName>
        <fullName evidence="8">Gamma-glutamyl kinase</fullName>
        <shortName evidence="8">GK</shortName>
    </alternativeName>
</protein>
<keyword evidence="1 8" id="KW-0963">Cytoplasm</keyword>
<reference evidence="10" key="1">
    <citation type="submission" date="2007-11" db="EMBL/GenBank/DDBJ databases">
        <authorList>
            <person name="Fulton L."/>
            <person name="Clifton S."/>
            <person name="Fulton B."/>
            <person name="Xu J."/>
            <person name="Minx P."/>
            <person name="Pepin K.H."/>
            <person name="Johnson M."/>
            <person name="Thiruvilangam P."/>
            <person name="Bhonagiri V."/>
            <person name="Nash W.E."/>
            <person name="Mardis E.R."/>
            <person name="Wilson R.K."/>
        </authorList>
    </citation>
    <scope>NUCLEOTIDE SEQUENCE [LARGE SCALE GENOMIC DNA]</scope>
    <source>
        <strain evidence="10">DSM 14662</strain>
    </source>
</reference>
<comment type="similarity">
    <text evidence="8">Belongs to the glutamate 5-kinase family.</text>
</comment>
<evidence type="ECO:0000256" key="3">
    <source>
        <dbReference type="ARBA" id="ARBA00022650"/>
    </source>
</evidence>
<dbReference type="InterPro" id="IPR005715">
    <property type="entry name" value="Glu_5kinase/COase_Synthase"/>
</dbReference>